<protein>
    <submittedName>
        <fullName evidence="5">Restriction endonuclease subunit S</fullName>
    </submittedName>
</protein>
<dbReference type="InterPro" id="IPR052021">
    <property type="entry name" value="Type-I_RS_S_subunit"/>
</dbReference>
<keyword evidence="2" id="KW-0680">Restriction system</keyword>
<dbReference type="GO" id="GO:0003677">
    <property type="term" value="F:DNA binding"/>
    <property type="evidence" value="ECO:0007669"/>
    <property type="project" value="UniProtKB-KW"/>
</dbReference>
<organism evidence="5">
    <name type="scientific">Sporolactobacillus sp. Y61</name>
    <dbReference type="NCBI Taxonomy" id="3160863"/>
    <lineage>
        <taxon>Bacteria</taxon>
        <taxon>Bacillati</taxon>
        <taxon>Bacillota</taxon>
        <taxon>Bacilli</taxon>
        <taxon>Bacillales</taxon>
        <taxon>Sporolactobacillaceae</taxon>
        <taxon>Sporolactobacillus</taxon>
    </lineage>
</organism>
<accession>A0AAU8IF38</accession>
<dbReference type="GO" id="GO:0004519">
    <property type="term" value="F:endonuclease activity"/>
    <property type="evidence" value="ECO:0007669"/>
    <property type="project" value="UniProtKB-KW"/>
</dbReference>
<dbReference type="Pfam" id="PF01420">
    <property type="entry name" value="Methylase_S"/>
    <property type="match status" value="1"/>
</dbReference>
<reference evidence="5" key="1">
    <citation type="submission" date="2024-06" db="EMBL/GenBank/DDBJ databases">
        <authorList>
            <person name="Fan A."/>
            <person name="Zhang F.Y."/>
            <person name="Zhang L."/>
        </authorList>
    </citation>
    <scope>NUCLEOTIDE SEQUENCE</scope>
    <source>
        <strain evidence="5">Y61</strain>
    </source>
</reference>
<dbReference type="InterPro" id="IPR044946">
    <property type="entry name" value="Restrct_endonuc_typeI_TRD_sf"/>
</dbReference>
<evidence type="ECO:0000259" key="4">
    <source>
        <dbReference type="Pfam" id="PF01420"/>
    </source>
</evidence>
<dbReference type="RefSeq" id="WP_353948328.1">
    <property type="nucleotide sequence ID" value="NZ_CP159510.1"/>
</dbReference>
<comment type="similarity">
    <text evidence="1">Belongs to the type-I restriction system S methylase family.</text>
</comment>
<proteinExistence type="inferred from homology"/>
<feature type="domain" description="Type I restriction modification DNA specificity" evidence="4">
    <location>
        <begin position="50"/>
        <end position="203"/>
    </location>
</feature>
<gene>
    <name evidence="5" type="ORF">ABNN70_00065</name>
</gene>
<keyword evidence="5" id="KW-0378">Hydrolase</keyword>
<dbReference type="PANTHER" id="PTHR30408">
    <property type="entry name" value="TYPE-1 RESTRICTION ENZYME ECOKI SPECIFICITY PROTEIN"/>
    <property type="match status" value="1"/>
</dbReference>
<dbReference type="SUPFAM" id="SSF116734">
    <property type="entry name" value="DNA methylase specificity domain"/>
    <property type="match status" value="2"/>
</dbReference>
<dbReference type="PANTHER" id="PTHR30408:SF13">
    <property type="entry name" value="TYPE I RESTRICTION ENZYME HINDI SPECIFICITY SUBUNIT"/>
    <property type="match status" value="1"/>
</dbReference>
<evidence type="ECO:0000313" key="5">
    <source>
        <dbReference type="EMBL" id="XCJ16994.1"/>
    </source>
</evidence>
<evidence type="ECO:0000256" key="3">
    <source>
        <dbReference type="ARBA" id="ARBA00023125"/>
    </source>
</evidence>
<dbReference type="Gene3D" id="3.90.220.20">
    <property type="entry name" value="DNA methylase specificity domains"/>
    <property type="match status" value="2"/>
</dbReference>
<name>A0AAU8IF38_9BACL</name>
<keyword evidence="3" id="KW-0238">DNA-binding</keyword>
<keyword evidence="5" id="KW-0255">Endonuclease</keyword>
<evidence type="ECO:0000256" key="1">
    <source>
        <dbReference type="ARBA" id="ARBA00010923"/>
    </source>
</evidence>
<dbReference type="GO" id="GO:0009307">
    <property type="term" value="P:DNA restriction-modification system"/>
    <property type="evidence" value="ECO:0007669"/>
    <property type="project" value="UniProtKB-KW"/>
</dbReference>
<dbReference type="EMBL" id="CP159510">
    <property type="protein sequence ID" value="XCJ16994.1"/>
    <property type="molecule type" value="Genomic_DNA"/>
</dbReference>
<dbReference type="AlphaFoldDB" id="A0AAU8IF38"/>
<dbReference type="InterPro" id="IPR000055">
    <property type="entry name" value="Restrct_endonuc_typeI_TRD"/>
</dbReference>
<dbReference type="Gene3D" id="1.10.287.1120">
    <property type="entry name" value="Bipartite methylase S protein"/>
    <property type="match status" value="1"/>
</dbReference>
<sequence length="460" mass="52600">MRFKKTKVGSIPSDWSVEIIDHLKSADRHAISMGPFGSKLKKSSFVNHGIPIIRGNNLRPFKFWDNDFVFVTEEKAITLKSSWVKSGDIVITHRGTLGQVGFIPKKTKFPVYIVSQSGMKLTCDSNKIDNKFLYYYLNSPLGQYFLLMNKSQVGVPAIARASTSLKKVPVPIPPLNEQKQISWILTNIDRKIEINSNINQNLEAMAQAIFKHWFVDFEFPDENGNPYKSSGGEMVESELGMIPKGWKVGHFSNFIEDIIGGDWGKPNQQGNYIRRVNILRGADILEIKKGNMGSLPVRYILEKNYKKKELKPGNLVIEISGGSPTQSTGRITYVSNEILRKFSFGLVCTNFCRAITLRDPNYMEYFYLYWKTLYDQGVFFLYENGTTGIKNLDIRTLINSYKTLIPLDNIIFDFRIIAQCLFRKIQVNGEENMKLAKIRDTLLPKLMSGEIRVPMEQKVR</sequence>
<keyword evidence="5" id="KW-0540">Nuclease</keyword>
<evidence type="ECO:0000256" key="2">
    <source>
        <dbReference type="ARBA" id="ARBA00022747"/>
    </source>
</evidence>
<dbReference type="REBASE" id="848395">
    <property type="entry name" value="S1.SspY61ORF70P"/>
</dbReference>